<protein>
    <submittedName>
        <fullName evidence="1">Uncharacterized protein</fullName>
    </submittedName>
</protein>
<name>A0A1B0AR22_9MUSC</name>
<dbReference type="Proteomes" id="UP000092460">
    <property type="component" value="Unassembled WGS sequence"/>
</dbReference>
<dbReference type="VEuPathDB" id="VectorBase:GPPI005440"/>
<dbReference type="AlphaFoldDB" id="A0A1B0AR22"/>
<dbReference type="EMBL" id="JXJN01002206">
    <property type="status" value="NOT_ANNOTATED_CDS"/>
    <property type="molecule type" value="Genomic_DNA"/>
</dbReference>
<accession>A0A1B0AR22</accession>
<organism evidence="1 2">
    <name type="scientific">Glossina palpalis gambiensis</name>
    <dbReference type="NCBI Taxonomy" id="67801"/>
    <lineage>
        <taxon>Eukaryota</taxon>
        <taxon>Metazoa</taxon>
        <taxon>Ecdysozoa</taxon>
        <taxon>Arthropoda</taxon>
        <taxon>Hexapoda</taxon>
        <taxon>Insecta</taxon>
        <taxon>Pterygota</taxon>
        <taxon>Neoptera</taxon>
        <taxon>Endopterygota</taxon>
        <taxon>Diptera</taxon>
        <taxon>Brachycera</taxon>
        <taxon>Muscomorpha</taxon>
        <taxon>Hippoboscoidea</taxon>
        <taxon>Glossinidae</taxon>
        <taxon>Glossina</taxon>
    </lineage>
</organism>
<reference evidence="1" key="2">
    <citation type="submission" date="2020-05" db="UniProtKB">
        <authorList>
            <consortium name="EnsemblMetazoa"/>
        </authorList>
    </citation>
    <scope>IDENTIFICATION</scope>
    <source>
        <strain evidence="1">IAEA</strain>
    </source>
</reference>
<evidence type="ECO:0000313" key="2">
    <source>
        <dbReference type="Proteomes" id="UP000092460"/>
    </source>
</evidence>
<reference evidence="2" key="1">
    <citation type="submission" date="2015-01" db="EMBL/GenBank/DDBJ databases">
        <authorList>
            <person name="Aksoy S."/>
            <person name="Warren W."/>
            <person name="Wilson R.K."/>
        </authorList>
    </citation>
    <scope>NUCLEOTIDE SEQUENCE [LARGE SCALE GENOMIC DNA]</scope>
    <source>
        <strain evidence="2">IAEA</strain>
    </source>
</reference>
<evidence type="ECO:0000313" key="1">
    <source>
        <dbReference type="EnsemblMetazoa" id="GPPI005440-PA"/>
    </source>
</evidence>
<keyword evidence="2" id="KW-1185">Reference proteome</keyword>
<proteinExistence type="predicted"/>
<sequence>MRTLSANDQNNFINEQQCREDKTYDNWRSVDQQLQIIYNVAVAEPSSLKINFKWFHCGALKGCKGFSYESVDFARENEPDENDHRL</sequence>
<dbReference type="EnsemblMetazoa" id="GPPI005440-RA">
    <property type="protein sequence ID" value="GPPI005440-PA"/>
    <property type="gene ID" value="GPPI005440"/>
</dbReference>